<accession>A0A422Q1W6</accession>
<protein>
    <recommendedName>
        <fullName evidence="2">RanBD1 domain-containing protein</fullName>
    </recommendedName>
</protein>
<dbReference type="PANTHER" id="PTHR23138:SF141">
    <property type="entry name" value="NUCLEAR PORE COMPLEX PROTEIN NUP50"/>
    <property type="match status" value="1"/>
</dbReference>
<dbReference type="EMBL" id="MKKU01000108">
    <property type="protein sequence ID" value="RNF23961.1"/>
    <property type="molecule type" value="Genomic_DNA"/>
</dbReference>
<evidence type="ECO:0000259" key="2">
    <source>
        <dbReference type="PROSITE" id="PS50196"/>
    </source>
</evidence>
<reference evidence="3 4" key="1">
    <citation type="journal article" date="2018" name="BMC Genomics">
        <title>Genomic comparison of Trypanosoma conorhini and Trypanosoma rangeli to Trypanosoma cruzi strains of high and low virulence.</title>
        <authorList>
            <person name="Bradwell K.R."/>
            <person name="Koparde V.N."/>
            <person name="Matveyev A.V."/>
            <person name="Serrano M.G."/>
            <person name="Alves J.M."/>
            <person name="Parikh H."/>
            <person name="Huang B."/>
            <person name="Lee V."/>
            <person name="Espinosa-Alvarez O."/>
            <person name="Ortiz P.A."/>
            <person name="Costa-Martins A.G."/>
            <person name="Teixeira M.M."/>
            <person name="Buck G.A."/>
        </authorList>
    </citation>
    <scope>NUCLEOTIDE SEQUENCE [LARGE SCALE GENOMIC DNA]</scope>
    <source>
        <strain evidence="3 4">025E</strain>
    </source>
</reference>
<dbReference type="GeneID" id="40316276"/>
<dbReference type="Gene3D" id="2.30.29.30">
    <property type="entry name" value="Pleckstrin-homology domain (PH domain)/Phosphotyrosine-binding domain (PTB)"/>
    <property type="match status" value="1"/>
</dbReference>
<dbReference type="PANTHER" id="PTHR23138">
    <property type="entry name" value="RAN BINDING PROTEIN"/>
    <property type="match status" value="1"/>
</dbReference>
<dbReference type="PROSITE" id="PS50196">
    <property type="entry name" value="RANBD1"/>
    <property type="match status" value="1"/>
</dbReference>
<comment type="caution">
    <text evidence="3">The sequence shown here is derived from an EMBL/GenBank/DDBJ whole genome shotgun (WGS) entry which is preliminary data.</text>
</comment>
<dbReference type="InterPro" id="IPR011993">
    <property type="entry name" value="PH-like_dom_sf"/>
</dbReference>
<evidence type="ECO:0000313" key="3">
    <source>
        <dbReference type="EMBL" id="RNF23961.1"/>
    </source>
</evidence>
<name>A0A422Q1W6_9TRYP</name>
<dbReference type="AlphaFoldDB" id="A0A422Q1W6"/>
<dbReference type="SUPFAM" id="SSF50729">
    <property type="entry name" value="PH domain-like"/>
    <property type="match status" value="1"/>
</dbReference>
<evidence type="ECO:0000313" key="4">
    <source>
        <dbReference type="Proteomes" id="UP000284403"/>
    </source>
</evidence>
<feature type="region of interest" description="Disordered" evidence="1">
    <location>
        <begin position="1"/>
        <end position="34"/>
    </location>
</feature>
<dbReference type="Proteomes" id="UP000284403">
    <property type="component" value="Unassembled WGS sequence"/>
</dbReference>
<dbReference type="OrthoDB" id="249983at2759"/>
<organism evidence="3 4">
    <name type="scientific">Trypanosoma conorhini</name>
    <dbReference type="NCBI Taxonomy" id="83891"/>
    <lineage>
        <taxon>Eukaryota</taxon>
        <taxon>Discoba</taxon>
        <taxon>Euglenozoa</taxon>
        <taxon>Kinetoplastea</taxon>
        <taxon>Metakinetoplastina</taxon>
        <taxon>Trypanosomatida</taxon>
        <taxon>Trypanosomatidae</taxon>
        <taxon>Trypanosoma</taxon>
    </lineage>
</organism>
<sequence length="311" mass="32569">MADGSESRKRRALELNERDEELDDTPKYADAETMAQRRIARVKRAPTIDAPPSLKGAFKAVAGISPAGAPALSKMFGPSDSSNNATTATTATGGSSDTSPGASNKNDNSNNNNNNKTTDGAVAAGTETGAGRSLFGGAFNFGGATNAFAAAKEQLAKAAVDAEREAPPHEKLAKGDVLAHAAPVTPSAEDVLACVSCKLFVFKSDTKSWVECGAGDAKVKRHDAPKAGEGEEVGKCRYRLIVRDGYALNLLLCSNFHLTKAEDTHVIFTVPKNDGVATYLVKYTGQQAAARGAEFTKTLKDSLKLSQDNSS</sequence>
<gene>
    <name evidence="3" type="ORF">Tco025E_02665</name>
</gene>
<feature type="compositionally biased region" description="Low complexity" evidence="1">
    <location>
        <begin position="78"/>
        <end position="124"/>
    </location>
</feature>
<feature type="domain" description="RanBD1" evidence="2">
    <location>
        <begin position="189"/>
        <end position="260"/>
    </location>
</feature>
<keyword evidence="4" id="KW-1185">Reference proteome</keyword>
<dbReference type="RefSeq" id="XP_029230309.1">
    <property type="nucleotide sequence ID" value="XM_029369589.1"/>
</dbReference>
<feature type="region of interest" description="Disordered" evidence="1">
    <location>
        <begin position="68"/>
        <end position="124"/>
    </location>
</feature>
<evidence type="ECO:0000256" key="1">
    <source>
        <dbReference type="SAM" id="MobiDB-lite"/>
    </source>
</evidence>
<dbReference type="InterPro" id="IPR000156">
    <property type="entry name" value="Ran_bind_dom"/>
</dbReference>
<dbReference type="InterPro" id="IPR045255">
    <property type="entry name" value="RanBP1-like"/>
</dbReference>
<proteinExistence type="predicted"/>